<evidence type="ECO:0000313" key="3">
    <source>
        <dbReference type="Proteomes" id="UP000316181"/>
    </source>
</evidence>
<dbReference type="Pfam" id="PF11228">
    <property type="entry name" value="DUF3027"/>
    <property type="match status" value="1"/>
</dbReference>
<dbReference type="AlphaFoldDB" id="A0A542SP09"/>
<dbReference type="Proteomes" id="UP000316181">
    <property type="component" value="Unassembled WGS sequence"/>
</dbReference>
<dbReference type="EMBL" id="VFNV01000001">
    <property type="protein sequence ID" value="TQK76322.1"/>
    <property type="molecule type" value="Genomic_DNA"/>
</dbReference>
<protein>
    <submittedName>
        <fullName evidence="2">DUF3027 family protein</fullName>
    </submittedName>
</protein>
<evidence type="ECO:0000256" key="1">
    <source>
        <dbReference type="SAM" id="MobiDB-lite"/>
    </source>
</evidence>
<feature type="compositionally biased region" description="Low complexity" evidence="1">
    <location>
        <begin position="328"/>
        <end position="364"/>
    </location>
</feature>
<feature type="region of interest" description="Disordered" evidence="1">
    <location>
        <begin position="259"/>
        <end position="380"/>
    </location>
</feature>
<sequence length="380" mass="39083">MTAPVAARRKAAKDAVLAACIDLAREAAMQTADRPGDVGEHVSFAMVGERLAVHNFACTLPGYLGWHWATVVARAPRSRTATICEVTLLPGDGALLAPSWLPWADRLRPGDIGPGDELPFRPDDPRLEPGYKRSGNPDIDEVAVEELALERTRILSRDGRDEAAARWYASDRGPATAVAIHASAPCNACGFWVPLQGALGQVFGVCANEWSSDDGRVVSLDHGCGAHSETDTPQVPSLWADPSPLIDELTIDIEEAVGTESAEGGDSDPEHKNVDGDKPIDSVSGAVSKRAKNARGKAVRGKSGRGGLDASGAGATVTSPAADKAAGADDVSGTDDAVGTDGAAGADDSVVADDAVGTDGAAGAETSPPTGESADNPRDL</sequence>
<reference evidence="2 3" key="1">
    <citation type="submission" date="2019-06" db="EMBL/GenBank/DDBJ databases">
        <title>Sequencing the genomes of 1000 actinobacteria strains.</title>
        <authorList>
            <person name="Klenk H.-P."/>
        </authorList>
    </citation>
    <scope>NUCLEOTIDE SEQUENCE [LARGE SCALE GENOMIC DNA]</scope>
    <source>
        <strain evidence="2 3">DSM 10596</strain>
    </source>
</reference>
<feature type="region of interest" description="Disordered" evidence="1">
    <location>
        <begin position="113"/>
        <end position="135"/>
    </location>
</feature>
<gene>
    <name evidence="2" type="ORF">FB389_0989</name>
</gene>
<proteinExistence type="predicted"/>
<name>A0A542SP09_9MICO</name>
<dbReference type="OrthoDB" id="3210158at2"/>
<feature type="compositionally biased region" description="Basic and acidic residues" evidence="1">
    <location>
        <begin position="268"/>
        <end position="280"/>
    </location>
</feature>
<accession>A0A542SP09</accession>
<dbReference type="InterPro" id="IPR021391">
    <property type="entry name" value="DUF3027"/>
</dbReference>
<keyword evidence="3" id="KW-1185">Reference proteome</keyword>
<evidence type="ECO:0000313" key="2">
    <source>
        <dbReference type="EMBL" id="TQK76322.1"/>
    </source>
</evidence>
<comment type="caution">
    <text evidence="2">The sequence shown here is derived from an EMBL/GenBank/DDBJ whole genome shotgun (WGS) entry which is preliminary data.</text>
</comment>
<feature type="compositionally biased region" description="Basic and acidic residues" evidence="1">
    <location>
        <begin position="118"/>
        <end position="131"/>
    </location>
</feature>
<feature type="compositionally biased region" description="Basic residues" evidence="1">
    <location>
        <begin position="289"/>
        <end position="303"/>
    </location>
</feature>
<organism evidence="2 3">
    <name type="scientific">Rarobacter incanus</name>
    <dbReference type="NCBI Taxonomy" id="153494"/>
    <lineage>
        <taxon>Bacteria</taxon>
        <taxon>Bacillati</taxon>
        <taxon>Actinomycetota</taxon>
        <taxon>Actinomycetes</taxon>
        <taxon>Micrococcales</taxon>
        <taxon>Rarobacteraceae</taxon>
        <taxon>Rarobacter</taxon>
    </lineage>
</organism>
<dbReference type="RefSeq" id="WP_142111617.1">
    <property type="nucleotide sequence ID" value="NZ_BAAATB010000002.1"/>
</dbReference>